<accession>E7ETR6</accession>
<gene>
    <name evidence="1" type="primary">WNT5A</name>
</gene>
<dbReference type="PeptideAtlas" id="A0FKN4"/>
<dbReference type="EMBL" id="EF028086">
    <property type="protein sequence ID" value="ABK20872.1"/>
    <property type="molecule type" value="mRNA"/>
</dbReference>
<organism evidence="1">
    <name type="scientific">Homo sapiens</name>
    <name type="common">Human</name>
    <dbReference type="NCBI Taxonomy" id="9606"/>
    <lineage>
        <taxon>Eukaryota</taxon>
        <taxon>Metazoa</taxon>
        <taxon>Chordata</taxon>
        <taxon>Craniata</taxon>
        <taxon>Vertebrata</taxon>
        <taxon>Euteleostomi</taxon>
        <taxon>Mammalia</taxon>
        <taxon>Eutheria</taxon>
        <taxon>Euarchontoglires</taxon>
        <taxon>Primates</taxon>
        <taxon>Haplorrhini</taxon>
        <taxon>Catarrhini</taxon>
        <taxon>Hominidae</taxon>
        <taxon>Homo</taxon>
    </lineage>
</organism>
<dbReference type="ChiTaRS" id="WNT5A">
    <property type="organism name" value="human"/>
</dbReference>
<proteinExistence type="evidence at transcript level"/>
<dbReference type="AlphaFoldDB" id="A0FKN4"/>
<sequence length="129" mass="13850">MKKSIGILSPGVALGMAGSAMSSKFFLVALAIFFSFAQVVIEANSWWSLGMNNPVQMSQDVGGHGWLRAHVLRPWLRPVQDRADGALPLQVPLVLLRQVQEVHGDRGPVCVQVVGATQHSAPLPGPAYL</sequence>
<reference evidence="1" key="1">
    <citation type="submission" date="2006-09" db="EMBL/GenBank/DDBJ databases">
        <title>Frequent deregulation of WNT5A in tumors.</title>
        <authorList>
            <person name="Ying J."/>
            <person name="Li H."/>
            <person name="Wong A.H."/>
            <person name="Tao Q."/>
        </authorList>
    </citation>
    <scope>NUCLEOTIDE SEQUENCE</scope>
</reference>
<accession>A0FKN4</accession>
<protein>
    <submittedName>
        <fullName evidence="1">Wingless-type MMTV integration site family member 5A variant 2</fullName>
    </submittedName>
</protein>
<evidence type="ECO:0000313" key="1">
    <source>
        <dbReference type="EMBL" id="ABK20872.1"/>
    </source>
</evidence>
<name>A0FKN4_HUMAN</name>
<dbReference type="OrthoDB" id="5945655at2759"/>